<organism evidence="2 3">
    <name type="scientific">Streptantibioticus cattleyicolor (strain ATCC 35852 / DSM 46488 / JCM 4925 / NBRC 14057 / NRRL 8057)</name>
    <name type="common">Streptomyces cattleya</name>
    <dbReference type="NCBI Taxonomy" id="1003195"/>
    <lineage>
        <taxon>Bacteria</taxon>
        <taxon>Bacillati</taxon>
        <taxon>Actinomycetota</taxon>
        <taxon>Actinomycetes</taxon>
        <taxon>Kitasatosporales</taxon>
        <taxon>Streptomycetaceae</taxon>
        <taxon>Streptantibioticus</taxon>
    </lineage>
</organism>
<sequence length="187" mass="20195">MRNTRPDQPGTGDLSTEDLAGTTAGEPPTPPDAPQFPGEAIDTGTKTETETETEPEPEPEPEAEPQAGAEEGPTAAEPVGGTTVSDADKDTDTDRPGTTEESLLGDAGEDFRNRWQEIQSGFVDRPEDSVHQADALVAEVMQALAASFAEHKQQLEHQWHSGAQVPTEDLRVALQRYRTFFNRLLSA</sequence>
<protein>
    <submittedName>
        <fullName evidence="2">Uncharacterized protein</fullName>
    </submittedName>
</protein>
<evidence type="ECO:0000313" key="2">
    <source>
        <dbReference type="EMBL" id="AEW99336.1"/>
    </source>
</evidence>
<dbReference type="Proteomes" id="UP000007842">
    <property type="component" value="Plasmid pSCATT"/>
</dbReference>
<feature type="compositionally biased region" description="Low complexity" evidence="1">
    <location>
        <begin position="64"/>
        <end position="81"/>
    </location>
</feature>
<dbReference type="PATRIC" id="fig|1003195.11.peg.577"/>
<dbReference type="HOGENOM" id="CLU_108799_1_0_11"/>
<feature type="compositionally biased region" description="Basic and acidic residues" evidence="1">
    <location>
        <begin position="86"/>
        <end position="98"/>
    </location>
</feature>
<dbReference type="OrthoDB" id="123178at2"/>
<geneLocation type="plasmid" evidence="2 3">
    <name>pSCATT</name>
</geneLocation>
<dbReference type="AlphaFoldDB" id="F8JMI2"/>
<dbReference type="EMBL" id="CP003229">
    <property type="protein sequence ID" value="AEW99336.1"/>
    <property type="molecule type" value="Genomic_DNA"/>
</dbReference>
<feature type="region of interest" description="Disordered" evidence="1">
    <location>
        <begin position="1"/>
        <end position="111"/>
    </location>
</feature>
<dbReference type="KEGG" id="scy:SCATT_p11430"/>
<proteinExistence type="predicted"/>
<gene>
    <name evidence="2" type="ordered locus">SCATT_p11430</name>
</gene>
<reference evidence="3" key="1">
    <citation type="submission" date="2011-12" db="EMBL/GenBank/DDBJ databases">
        <title>Complete genome sequence of Streptomyces cattleya strain DSM 46488.</title>
        <authorList>
            <person name="Ou H.-Y."/>
            <person name="Li P."/>
            <person name="Zhao C."/>
            <person name="O'Hagan D."/>
            <person name="Deng Z."/>
        </authorList>
    </citation>
    <scope>NUCLEOTIDE SEQUENCE [LARGE SCALE GENOMIC DNA]</scope>
    <source>
        <strain evidence="3">ATCC 35852 / DSM 46488 / JCM 4925 / NBRC 14057 / NRRL 8057</strain>
        <plasmid evidence="3">Plasmid pSCATT</plasmid>
    </source>
</reference>
<evidence type="ECO:0000256" key="1">
    <source>
        <dbReference type="SAM" id="MobiDB-lite"/>
    </source>
</evidence>
<keyword evidence="3" id="KW-1185">Reference proteome</keyword>
<feature type="compositionally biased region" description="Acidic residues" evidence="1">
    <location>
        <begin position="50"/>
        <end position="63"/>
    </location>
</feature>
<accession>G8XER3</accession>
<name>F8JMI2_STREN</name>
<accession>F8JMI2</accession>
<evidence type="ECO:0000313" key="3">
    <source>
        <dbReference type="Proteomes" id="UP000007842"/>
    </source>
</evidence>
<dbReference type="RefSeq" id="WP_014151052.1">
    <property type="nucleotide sequence ID" value="NC_016113.1"/>
</dbReference>
<dbReference type="KEGG" id="sct:SCAT_p0597"/>
<keyword evidence="2" id="KW-0614">Plasmid</keyword>